<reference evidence="2 3" key="1">
    <citation type="journal article" date="2018" name="Int. J. Syst. Evol. Microbiol.">
        <title>Bifidobacterium callitrichidarum sp. nov. from the faeces of the emperor tamarin (Saguinus imperator).</title>
        <authorList>
            <person name="Modesto M."/>
            <person name="Michelini S."/>
            <person name="Sansosti M.C."/>
            <person name="De Filippo C."/>
            <person name="Cavalieri D."/>
            <person name="Qvirist L."/>
            <person name="Andlid T."/>
            <person name="Spiezio C."/>
            <person name="Sandri C."/>
            <person name="Pascarelli S."/>
            <person name="Sgorbati B."/>
            <person name="Mattarelli P."/>
        </authorList>
    </citation>
    <scope>NUCLEOTIDE SEQUENCE [LARGE SCALE GENOMIC DNA]</scope>
    <source>
        <strain evidence="2 3">TRI 5</strain>
    </source>
</reference>
<dbReference type="OrthoDB" id="5380073at2"/>
<keyword evidence="3" id="KW-1185">Reference proteome</keyword>
<dbReference type="InterPro" id="IPR029052">
    <property type="entry name" value="Metallo-depent_PP-like"/>
</dbReference>
<protein>
    <submittedName>
        <fullName evidence="2">Phosphoesterase</fullName>
    </submittedName>
</protein>
<dbReference type="Proteomes" id="UP000245876">
    <property type="component" value="Unassembled WGS sequence"/>
</dbReference>
<name>A0A2U2N965_9BIFI</name>
<proteinExistence type="predicted"/>
<gene>
    <name evidence="2" type="ORF">DF196_06810</name>
</gene>
<dbReference type="SUPFAM" id="SSF56300">
    <property type="entry name" value="Metallo-dependent phosphatases"/>
    <property type="match status" value="1"/>
</dbReference>
<evidence type="ECO:0000313" key="2">
    <source>
        <dbReference type="EMBL" id="PWG65637.1"/>
    </source>
</evidence>
<dbReference type="AlphaFoldDB" id="A0A2U2N965"/>
<dbReference type="Gene3D" id="3.60.21.10">
    <property type="match status" value="1"/>
</dbReference>
<dbReference type="RefSeq" id="WP_109057106.1">
    <property type="nucleotide sequence ID" value="NZ_QFFM01000012.1"/>
</dbReference>
<dbReference type="InterPro" id="IPR004843">
    <property type="entry name" value="Calcineurin-like_PHP"/>
</dbReference>
<dbReference type="Pfam" id="PF00149">
    <property type="entry name" value="Metallophos"/>
    <property type="match status" value="1"/>
</dbReference>
<evidence type="ECO:0000313" key="3">
    <source>
        <dbReference type="Proteomes" id="UP000245876"/>
    </source>
</evidence>
<organism evidence="2 3">
    <name type="scientific">Bifidobacterium callitrichidarum</name>
    <dbReference type="NCBI Taxonomy" id="2052941"/>
    <lineage>
        <taxon>Bacteria</taxon>
        <taxon>Bacillati</taxon>
        <taxon>Actinomycetota</taxon>
        <taxon>Actinomycetes</taxon>
        <taxon>Bifidobacteriales</taxon>
        <taxon>Bifidobacteriaceae</taxon>
        <taxon>Bifidobacterium</taxon>
    </lineage>
</organism>
<comment type="caution">
    <text evidence="2">The sequence shown here is derived from an EMBL/GenBank/DDBJ whole genome shotgun (WGS) entry which is preliminary data.</text>
</comment>
<evidence type="ECO:0000259" key="1">
    <source>
        <dbReference type="Pfam" id="PF00149"/>
    </source>
</evidence>
<sequence length="234" mass="26294">MTTWFTTDTHFGHPLVSALRGYTKFDPGRQHYCELLESQGLQAAHEWVEQTVQDDRRLSYGKAADTDAHDEAIINNLNSSVQADDVLWILGDLGFRTSIDHLAECVNALNCQNIRVVLGNHDGWWKNDSKVRDRFLSVTANDATTISGIGVVNLSHFPYRETLSFGWPGDERFSNDALSRAPYDVDTPLLYGHTHQLTPDGPDDLQVNVGLDAWNLQPVSKQQVVDWFTAKNVL</sequence>
<dbReference type="EMBL" id="QFFM01000012">
    <property type="protein sequence ID" value="PWG65637.1"/>
    <property type="molecule type" value="Genomic_DNA"/>
</dbReference>
<feature type="domain" description="Calcineurin-like phosphoesterase" evidence="1">
    <location>
        <begin position="1"/>
        <end position="137"/>
    </location>
</feature>
<dbReference type="GO" id="GO:0016787">
    <property type="term" value="F:hydrolase activity"/>
    <property type="evidence" value="ECO:0007669"/>
    <property type="project" value="InterPro"/>
</dbReference>
<accession>A0A2U2N965</accession>